<dbReference type="Gene3D" id="3.40.50.150">
    <property type="entry name" value="Vaccinia Virus protein VP39"/>
    <property type="match status" value="1"/>
</dbReference>
<comment type="caution">
    <text evidence="5">The sequence shown here is derived from an EMBL/GenBank/DDBJ whole genome shotgun (WGS) entry which is preliminary data.</text>
</comment>
<dbReference type="InterPro" id="IPR048647">
    <property type="entry name" value="RlmA_N"/>
</dbReference>
<dbReference type="OrthoDB" id="108476at2"/>
<feature type="binding site" evidence="1">
    <location>
        <position position="8"/>
    </location>
    <ligand>
        <name>Zn(2+)</name>
        <dbReference type="ChEBI" id="CHEBI:29105"/>
    </ligand>
</feature>
<feature type="domain" description="Methyltransferase" evidence="3">
    <location>
        <begin position="89"/>
        <end position="173"/>
    </location>
</feature>
<accession>A0A0A4AD04</accession>
<feature type="domain" description="23S rRNA (guanine(745)-N(1))-methyltransferase N-terminal" evidence="4">
    <location>
        <begin position="3"/>
        <end position="46"/>
    </location>
</feature>
<dbReference type="SUPFAM" id="SSF53335">
    <property type="entry name" value="S-adenosyl-L-methionine-dependent methyltransferases"/>
    <property type="match status" value="1"/>
</dbReference>
<dbReference type="InterPro" id="IPR016718">
    <property type="entry name" value="rRNA_m1G-MeTrfase_A_prd"/>
</dbReference>
<dbReference type="InterPro" id="IPR041698">
    <property type="entry name" value="Methyltransf_25"/>
</dbReference>
<dbReference type="PIRSF" id="PIRSF018249">
    <property type="entry name" value="MyrA_prd"/>
    <property type="match status" value="1"/>
</dbReference>
<feature type="binding site" evidence="1">
    <location>
        <position position="25"/>
    </location>
    <ligand>
        <name>Zn(2+)</name>
        <dbReference type="ChEBI" id="CHEBI:29105"/>
    </ligand>
</feature>
<evidence type="ECO:0000256" key="2">
    <source>
        <dbReference type="PIRSR" id="PIRSR018249-2"/>
    </source>
</evidence>
<dbReference type="RefSeq" id="WP_034887974.1">
    <property type="nucleotide sequence ID" value="NZ_JRUQ01000007.1"/>
</dbReference>
<evidence type="ECO:0000259" key="4">
    <source>
        <dbReference type="Pfam" id="PF21302"/>
    </source>
</evidence>
<name>A0A0A4AD04_9GAMM</name>
<sequence>MSYLCPLCHQPLLPEAAVWRCANRHQFDRAKEGYVNLLPVQHKRSKQPGDSADMMLARREFLDAGHYQPLQQKVCEIFERILPATASGVLDIGCGEGYYTHAVANRLQARGETAVHGLDVSKVAVRFGAKRYHNVEFCVASSHRLPFAAGQFDAVLRIYAPCKAEELARVVKERGYVLTVTPGPRHLIQFKALIYQDVKLHDETPEEMAGFELVEQHSLNYPLRLNSEESAALLQMTPFAWRARPEVWGVLATTTAFDCETDFTLRLWQRNATQGVTAAAP</sequence>
<dbReference type="Proteomes" id="UP000030351">
    <property type="component" value="Unassembled WGS sequence"/>
</dbReference>
<feature type="binding site" evidence="1">
    <location>
        <position position="21"/>
    </location>
    <ligand>
        <name>Zn(2+)</name>
        <dbReference type="ChEBI" id="CHEBI:29105"/>
    </ligand>
</feature>
<dbReference type="STRING" id="371042.NG99_02260"/>
<keyword evidence="5" id="KW-0489">Methyltransferase</keyword>
<dbReference type="eggNOG" id="COG2226">
    <property type="taxonomic scope" value="Bacteria"/>
</dbReference>
<dbReference type="FunFam" id="3.40.50.150:FF:000163">
    <property type="entry name" value="23S rRNA methyltransferase A"/>
    <property type="match status" value="1"/>
</dbReference>
<organism evidence="5 6">
    <name type="scientific">Erwinia typographi</name>
    <dbReference type="NCBI Taxonomy" id="371042"/>
    <lineage>
        <taxon>Bacteria</taxon>
        <taxon>Pseudomonadati</taxon>
        <taxon>Pseudomonadota</taxon>
        <taxon>Gammaproteobacteria</taxon>
        <taxon>Enterobacterales</taxon>
        <taxon>Erwiniaceae</taxon>
        <taxon>Erwinia</taxon>
    </lineage>
</organism>
<dbReference type="AlphaFoldDB" id="A0A0A4AD04"/>
<dbReference type="EMBL" id="JRUQ01000007">
    <property type="protein sequence ID" value="KGT95733.1"/>
    <property type="molecule type" value="Genomic_DNA"/>
</dbReference>
<dbReference type="Pfam" id="PF13649">
    <property type="entry name" value="Methyltransf_25"/>
    <property type="match status" value="1"/>
</dbReference>
<dbReference type="CDD" id="cd02440">
    <property type="entry name" value="AdoMet_MTases"/>
    <property type="match status" value="1"/>
</dbReference>
<reference evidence="5 6" key="1">
    <citation type="submission" date="2014-10" db="EMBL/GenBank/DDBJ databases">
        <title>Genome sequence of Erwinia typographi M043b.</title>
        <authorList>
            <person name="Chan K.-G."/>
            <person name="Tan W.-S."/>
        </authorList>
    </citation>
    <scope>NUCLEOTIDE SEQUENCE [LARGE SCALE GENOMIC DNA]</scope>
    <source>
        <strain evidence="5 6">M043b</strain>
    </source>
</reference>
<keyword evidence="1" id="KW-0479">Metal-binding</keyword>
<gene>
    <name evidence="5" type="ORF">NG99_02260</name>
</gene>
<dbReference type="GO" id="GO:0032259">
    <property type="term" value="P:methylation"/>
    <property type="evidence" value="ECO:0007669"/>
    <property type="project" value="UniProtKB-KW"/>
</dbReference>
<dbReference type="PANTHER" id="PTHR43460:SF1">
    <property type="entry name" value="METHYLTRANSFERASE TYPE 11 DOMAIN-CONTAINING PROTEIN"/>
    <property type="match status" value="1"/>
</dbReference>
<evidence type="ECO:0000313" key="6">
    <source>
        <dbReference type="Proteomes" id="UP000030351"/>
    </source>
</evidence>
<proteinExistence type="predicted"/>
<protein>
    <submittedName>
        <fullName evidence="5">23S rRNA methyltransferase</fullName>
    </submittedName>
</protein>
<evidence type="ECO:0000259" key="3">
    <source>
        <dbReference type="Pfam" id="PF13649"/>
    </source>
</evidence>
<dbReference type="GO" id="GO:0008168">
    <property type="term" value="F:methyltransferase activity"/>
    <property type="evidence" value="ECO:0007669"/>
    <property type="project" value="UniProtKB-KW"/>
</dbReference>
<dbReference type="Pfam" id="PF21302">
    <property type="entry name" value="Zn_ribbon_RlmA"/>
    <property type="match status" value="1"/>
</dbReference>
<keyword evidence="2" id="KW-0949">S-adenosyl-L-methionine</keyword>
<dbReference type="NCBIfam" id="NF008300">
    <property type="entry name" value="PRK11088.1"/>
    <property type="match status" value="1"/>
</dbReference>
<dbReference type="InterPro" id="IPR029063">
    <property type="entry name" value="SAM-dependent_MTases_sf"/>
</dbReference>
<keyword evidence="1" id="KW-0862">Zinc</keyword>
<evidence type="ECO:0000313" key="5">
    <source>
        <dbReference type="EMBL" id="KGT95733.1"/>
    </source>
</evidence>
<feature type="binding site" evidence="2">
    <location>
        <position position="186"/>
    </location>
    <ligand>
        <name>S-adenosyl-L-methionine</name>
        <dbReference type="ChEBI" id="CHEBI:59789"/>
    </ligand>
</feature>
<dbReference type="PANTHER" id="PTHR43460">
    <property type="entry name" value="METHYLTRANSFERASE"/>
    <property type="match status" value="1"/>
</dbReference>
<dbReference type="InterPro" id="IPR052939">
    <property type="entry name" value="23S_rRNA_MeTrnsfrase_RlmA"/>
</dbReference>
<feature type="binding site" evidence="2">
    <location>
        <begin position="96"/>
        <end position="97"/>
    </location>
    <ligand>
        <name>S-adenosyl-L-methionine</name>
        <dbReference type="ChEBI" id="CHEBI:59789"/>
    </ligand>
</feature>
<keyword evidence="6" id="KW-1185">Reference proteome</keyword>
<evidence type="ECO:0000256" key="1">
    <source>
        <dbReference type="PIRSR" id="PIRSR018249-1"/>
    </source>
</evidence>
<feature type="binding site" evidence="1">
    <location>
        <position position="5"/>
    </location>
    <ligand>
        <name>Zn(2+)</name>
        <dbReference type="ChEBI" id="CHEBI:29105"/>
    </ligand>
</feature>
<feature type="binding site" evidence="2">
    <location>
        <position position="67"/>
    </location>
    <ligand>
        <name>S-adenosyl-L-methionine</name>
        <dbReference type="ChEBI" id="CHEBI:59789"/>
    </ligand>
</feature>
<keyword evidence="5" id="KW-0808">Transferase</keyword>
<dbReference type="GO" id="GO:0046872">
    <property type="term" value="F:metal ion binding"/>
    <property type="evidence" value="ECO:0007669"/>
    <property type="project" value="UniProtKB-KW"/>
</dbReference>